<dbReference type="Proteomes" id="UP000077069">
    <property type="component" value="Unassembled WGS sequence"/>
</dbReference>
<dbReference type="GeneID" id="28763121"/>
<dbReference type="RefSeq" id="XP_018030190.1">
    <property type="nucleotide sequence ID" value="XM_018179635.1"/>
</dbReference>
<feature type="region of interest" description="Disordered" evidence="1">
    <location>
        <begin position="197"/>
        <end position="224"/>
    </location>
</feature>
<evidence type="ECO:0000313" key="3">
    <source>
        <dbReference type="Proteomes" id="UP000077069"/>
    </source>
</evidence>
<keyword evidence="3" id="KW-1185">Reference proteome</keyword>
<dbReference type="InParanoid" id="A0A177BWY5"/>
<feature type="region of interest" description="Disordered" evidence="1">
    <location>
        <begin position="26"/>
        <end position="116"/>
    </location>
</feature>
<reference evidence="2 3" key="1">
    <citation type="submission" date="2016-05" db="EMBL/GenBank/DDBJ databases">
        <title>Comparative analysis of secretome profiles of manganese(II)-oxidizing ascomycete fungi.</title>
        <authorList>
            <consortium name="DOE Joint Genome Institute"/>
            <person name="Zeiner C.A."/>
            <person name="Purvine S.O."/>
            <person name="Zink E.M."/>
            <person name="Wu S."/>
            <person name="Pasa-Tolic L."/>
            <person name="Chaput D.L."/>
            <person name="Haridas S."/>
            <person name="Grigoriev I.V."/>
            <person name="Santelli C.M."/>
            <person name="Hansel C.M."/>
        </authorList>
    </citation>
    <scope>NUCLEOTIDE SEQUENCE [LARGE SCALE GENOMIC DNA]</scope>
    <source>
        <strain evidence="2 3">AP3s5-JAC2a</strain>
    </source>
</reference>
<evidence type="ECO:0000313" key="2">
    <source>
        <dbReference type="EMBL" id="OAF99824.1"/>
    </source>
</evidence>
<accession>A0A177BWY5</accession>
<dbReference type="AlphaFoldDB" id="A0A177BWY5"/>
<proteinExistence type="predicted"/>
<name>A0A177BWY5_9PLEO</name>
<evidence type="ECO:0000256" key="1">
    <source>
        <dbReference type="SAM" id="MobiDB-lite"/>
    </source>
</evidence>
<dbReference type="EMBL" id="KV441561">
    <property type="protein sequence ID" value="OAF99824.1"/>
    <property type="molecule type" value="Genomic_DNA"/>
</dbReference>
<organism evidence="2 3">
    <name type="scientific">Paraphaeosphaeria sporulosa</name>
    <dbReference type="NCBI Taxonomy" id="1460663"/>
    <lineage>
        <taxon>Eukaryota</taxon>
        <taxon>Fungi</taxon>
        <taxon>Dikarya</taxon>
        <taxon>Ascomycota</taxon>
        <taxon>Pezizomycotina</taxon>
        <taxon>Dothideomycetes</taxon>
        <taxon>Pleosporomycetidae</taxon>
        <taxon>Pleosporales</taxon>
        <taxon>Massarineae</taxon>
        <taxon>Didymosphaeriaceae</taxon>
        <taxon>Paraphaeosphaeria</taxon>
    </lineage>
</organism>
<gene>
    <name evidence="2" type="ORF">CC84DRAFT_1169307</name>
</gene>
<feature type="compositionally biased region" description="Low complexity" evidence="1">
    <location>
        <begin position="97"/>
        <end position="113"/>
    </location>
</feature>
<sequence length="224" mass="24218">MSLHPSVRRSRVRCFPGRYVHRVARLSQVTPRSSPDREDGRHPQVPAGTSTPREDENQNALSKLENASPPNMAPNVGAYAIPEPPAPTLERGEDTHASSTPQRAPAAPAQSAPLGRTKTVSRSYICHGAVEVSEDDDGLMYIPTIPTEFLRMGLGLDLPIIHRGPPFCPGPEEGDFPGDTRPSTPDHMVQDTTHIAQPEEATDQDDGFVIIGTQGNGTEDVHDP</sequence>
<protein>
    <submittedName>
        <fullName evidence="2">Uncharacterized protein</fullName>
    </submittedName>
</protein>